<dbReference type="RefSeq" id="WP_188358141.1">
    <property type="nucleotide sequence ID" value="NZ_BMDS01000016.1"/>
</dbReference>
<dbReference type="Proteomes" id="UP000603295">
    <property type="component" value="Unassembled WGS sequence"/>
</dbReference>
<gene>
    <name evidence="2" type="ORF">GCM10011459_21510</name>
</gene>
<protein>
    <recommendedName>
        <fullName evidence="4">Type II toxin-antitoxin system RelE/ParE family toxin</fullName>
    </recommendedName>
</protein>
<proteinExistence type="predicted"/>
<comment type="caution">
    <text evidence="2">The sequence shown here is derived from an EMBL/GenBank/DDBJ whole genome shotgun (WGS) entry which is preliminary data.</text>
</comment>
<accession>A0ABQ2C7P3</accession>
<sequence length="109" mass="12715">MKDYQIRFRSAAKREITTLRRYLERNFGEDKAKVILNSLQASIAKLGAMPKLGRDATELSPLLIGYRFLHLSKNTVFYKVHDDKKLVEILHVYDNRMDVLAHLLEHMEG</sequence>
<evidence type="ECO:0000313" key="3">
    <source>
        <dbReference type="Proteomes" id="UP000603295"/>
    </source>
</evidence>
<dbReference type="InterPro" id="IPR007712">
    <property type="entry name" value="RelE/ParE_toxin"/>
</dbReference>
<organism evidence="2 3">
    <name type="scientific">Limosilactobacillus caviae</name>
    <dbReference type="NCBI Taxonomy" id="1769424"/>
    <lineage>
        <taxon>Bacteria</taxon>
        <taxon>Bacillati</taxon>
        <taxon>Bacillota</taxon>
        <taxon>Bacilli</taxon>
        <taxon>Lactobacillales</taxon>
        <taxon>Lactobacillaceae</taxon>
        <taxon>Limosilactobacillus</taxon>
    </lineage>
</organism>
<reference evidence="3" key="1">
    <citation type="journal article" date="2019" name="Int. J. Syst. Evol. Microbiol.">
        <title>The Global Catalogue of Microorganisms (GCM) 10K type strain sequencing project: providing services to taxonomists for standard genome sequencing and annotation.</title>
        <authorList>
            <consortium name="The Broad Institute Genomics Platform"/>
            <consortium name="The Broad Institute Genome Sequencing Center for Infectious Disease"/>
            <person name="Wu L."/>
            <person name="Ma J."/>
        </authorList>
    </citation>
    <scope>NUCLEOTIDE SEQUENCE [LARGE SCALE GENOMIC DNA]</scope>
    <source>
        <strain evidence="3">CCM 8609</strain>
    </source>
</reference>
<evidence type="ECO:0008006" key="4">
    <source>
        <dbReference type="Google" id="ProtNLM"/>
    </source>
</evidence>
<dbReference type="Gene3D" id="3.30.2310.20">
    <property type="entry name" value="RelE-like"/>
    <property type="match status" value="1"/>
</dbReference>
<dbReference type="EMBL" id="BMDS01000016">
    <property type="protein sequence ID" value="GGI64317.1"/>
    <property type="molecule type" value="Genomic_DNA"/>
</dbReference>
<evidence type="ECO:0000313" key="2">
    <source>
        <dbReference type="EMBL" id="GGI64317.1"/>
    </source>
</evidence>
<evidence type="ECO:0000256" key="1">
    <source>
        <dbReference type="ARBA" id="ARBA00022649"/>
    </source>
</evidence>
<dbReference type="InterPro" id="IPR035093">
    <property type="entry name" value="RelE/ParE_toxin_dom_sf"/>
</dbReference>
<dbReference type="Pfam" id="PF05016">
    <property type="entry name" value="ParE_toxin"/>
    <property type="match status" value="1"/>
</dbReference>
<keyword evidence="3" id="KW-1185">Reference proteome</keyword>
<keyword evidence="1" id="KW-1277">Toxin-antitoxin system</keyword>
<name>A0ABQ2C7P3_9LACO</name>